<proteinExistence type="predicted"/>
<feature type="region of interest" description="Disordered" evidence="1">
    <location>
        <begin position="20"/>
        <end position="47"/>
    </location>
</feature>
<evidence type="ECO:0000313" key="3">
    <source>
        <dbReference type="Proteomes" id="UP000183461"/>
    </source>
</evidence>
<name>A0A1K1M8L9_RUMFL</name>
<dbReference type="PROSITE" id="PS51257">
    <property type="entry name" value="PROKAR_LIPOPROTEIN"/>
    <property type="match status" value="1"/>
</dbReference>
<dbReference type="Proteomes" id="UP000183461">
    <property type="component" value="Unassembled WGS sequence"/>
</dbReference>
<sequence>MKRLTAAALSAILMAGCGSGKPSSADTRSAIPPMPQPAELTTSRSSAEISSAESRIIYRERLYNTNSYTKSDLIIQSDGAVWCGFYMHNEGTIDRFNRLWTSEEEYTEHYQLDDDRWLASVLTEDTDDDFMLFGDYSKLGDLSSEDTQRLCSLAAEADPVSACNVSVASPDEAAPAELETEYNFVDLIVNNAPYRVYAYTQSYESKVQDTAAIEAMDLVQGSELYSQWREKCITELVPFE</sequence>
<protein>
    <submittedName>
        <fullName evidence="2">Uncharacterized protein</fullName>
    </submittedName>
</protein>
<dbReference type="RefSeq" id="WP_072299341.1">
    <property type="nucleotide sequence ID" value="NZ_FPIP01000002.1"/>
</dbReference>
<evidence type="ECO:0000313" key="2">
    <source>
        <dbReference type="EMBL" id="SFW19435.1"/>
    </source>
</evidence>
<dbReference type="EMBL" id="FPIP01000002">
    <property type="protein sequence ID" value="SFW19435.1"/>
    <property type="molecule type" value="Genomic_DNA"/>
</dbReference>
<organism evidence="2 3">
    <name type="scientific">Ruminococcus flavefaciens</name>
    <dbReference type="NCBI Taxonomy" id="1265"/>
    <lineage>
        <taxon>Bacteria</taxon>
        <taxon>Bacillati</taxon>
        <taxon>Bacillota</taxon>
        <taxon>Clostridia</taxon>
        <taxon>Eubacteriales</taxon>
        <taxon>Oscillospiraceae</taxon>
        <taxon>Ruminococcus</taxon>
    </lineage>
</organism>
<accession>A0A1K1M8L9</accession>
<dbReference type="AlphaFoldDB" id="A0A1K1M8L9"/>
<gene>
    <name evidence="2" type="ORF">SAMN02910280_0953</name>
</gene>
<reference evidence="2 3" key="1">
    <citation type="submission" date="2016-11" db="EMBL/GenBank/DDBJ databases">
        <authorList>
            <person name="Jaros S."/>
            <person name="Januszkiewicz K."/>
            <person name="Wedrychowicz H."/>
        </authorList>
    </citation>
    <scope>NUCLEOTIDE SEQUENCE [LARGE SCALE GENOMIC DNA]</scope>
    <source>
        <strain evidence="2 3">YL228</strain>
    </source>
</reference>
<evidence type="ECO:0000256" key="1">
    <source>
        <dbReference type="SAM" id="MobiDB-lite"/>
    </source>
</evidence>